<feature type="region of interest" description="Disordered" evidence="1">
    <location>
        <begin position="143"/>
        <end position="194"/>
    </location>
</feature>
<proteinExistence type="predicted"/>
<sequence>MTCTRHHSADFKCLQTFTARSQSARTITSTGRRNVEVKSEESSSERVELTVGGKTSKPKMLFELSSGSCEDGEAFGCRNGLFESPSPLRLSPATAAAQTQMPSAKPKARTLVACRQLTDGNEAASLKDQSPLPLLTLTGTVSLASTDPRRPSSVHASITGRASVSAAQRQEAQRLNGRSASITREEKKSQYYRDLSRQVEERKQQLERERSRNAVEEQKHIDTMRHSIWGMPGCGAPNYHLGTVKRTKSLGNAGILPQEQTRDKVFSGTPFHRL</sequence>
<evidence type="ECO:0000313" key="3">
    <source>
        <dbReference type="Proteomes" id="UP000465112"/>
    </source>
</evidence>
<accession>A0A6A5EAY1</accession>
<dbReference type="AlphaFoldDB" id="A0A6A5EAY1"/>
<protein>
    <submittedName>
        <fullName evidence="2">Uncharacterized protein</fullName>
    </submittedName>
</protein>
<evidence type="ECO:0000256" key="1">
    <source>
        <dbReference type="SAM" id="MobiDB-lite"/>
    </source>
</evidence>
<organism evidence="2 3">
    <name type="scientific">Perca fluviatilis</name>
    <name type="common">European perch</name>
    <dbReference type="NCBI Taxonomy" id="8168"/>
    <lineage>
        <taxon>Eukaryota</taxon>
        <taxon>Metazoa</taxon>
        <taxon>Chordata</taxon>
        <taxon>Craniata</taxon>
        <taxon>Vertebrata</taxon>
        <taxon>Euteleostomi</taxon>
        <taxon>Actinopterygii</taxon>
        <taxon>Neopterygii</taxon>
        <taxon>Teleostei</taxon>
        <taxon>Neoteleostei</taxon>
        <taxon>Acanthomorphata</taxon>
        <taxon>Eupercaria</taxon>
        <taxon>Perciformes</taxon>
        <taxon>Percoidei</taxon>
        <taxon>Percidae</taxon>
        <taxon>Percinae</taxon>
        <taxon>Perca</taxon>
    </lineage>
</organism>
<reference evidence="2 3" key="1">
    <citation type="submission" date="2019-06" db="EMBL/GenBank/DDBJ databases">
        <title>A chromosome-scale genome assembly of the European perch, Perca fluviatilis.</title>
        <authorList>
            <person name="Roques C."/>
            <person name="Zahm M."/>
            <person name="Cabau C."/>
            <person name="Klopp C."/>
            <person name="Bouchez O."/>
            <person name="Donnadieu C."/>
            <person name="Kuhl H."/>
            <person name="Gislard M."/>
            <person name="Guendouz S."/>
            <person name="Journot L."/>
            <person name="Haffray P."/>
            <person name="Bestin A."/>
            <person name="Morvezen R."/>
            <person name="Feron R."/>
            <person name="Wen M."/>
            <person name="Jouanno E."/>
            <person name="Herpin A."/>
            <person name="Schartl M."/>
            <person name="Postlethwait J."/>
            <person name="Schaerlinger B."/>
            <person name="Chardard D."/>
            <person name="Lecocq T."/>
            <person name="Poncet C."/>
            <person name="Jaffrelo L."/>
            <person name="Lampietro C."/>
            <person name="Guiguen Y."/>
        </authorList>
    </citation>
    <scope>NUCLEOTIDE SEQUENCE [LARGE SCALE GENOMIC DNA]</scope>
    <source>
        <tissue evidence="2">Blood</tissue>
    </source>
</reference>
<evidence type="ECO:0000313" key="2">
    <source>
        <dbReference type="EMBL" id="KAF1373214.1"/>
    </source>
</evidence>
<dbReference type="EMBL" id="VHII01000022">
    <property type="protein sequence ID" value="KAF1373214.1"/>
    <property type="molecule type" value="Genomic_DNA"/>
</dbReference>
<comment type="caution">
    <text evidence="2">The sequence shown here is derived from an EMBL/GenBank/DDBJ whole genome shotgun (WGS) entry which is preliminary data.</text>
</comment>
<feature type="compositionally biased region" description="Basic and acidic residues" evidence="1">
    <location>
        <begin position="183"/>
        <end position="194"/>
    </location>
</feature>
<name>A0A6A5EAY1_PERFL</name>
<dbReference type="Proteomes" id="UP000465112">
    <property type="component" value="Chromosome 22"/>
</dbReference>
<gene>
    <name evidence="2" type="ORF">PFLUV_G00258050</name>
</gene>
<keyword evidence="3" id="KW-1185">Reference proteome</keyword>
<feature type="compositionally biased region" description="Polar residues" evidence="1">
    <location>
        <begin position="154"/>
        <end position="170"/>
    </location>
</feature>